<proteinExistence type="predicted"/>
<evidence type="ECO:0000313" key="2">
    <source>
        <dbReference type="EMBL" id="NOT35183.1"/>
    </source>
</evidence>
<keyword evidence="1" id="KW-0472">Membrane</keyword>
<accession>A0A849SN11</accession>
<evidence type="ECO:0000313" key="3">
    <source>
        <dbReference type="Proteomes" id="UP000580839"/>
    </source>
</evidence>
<feature type="transmembrane region" description="Helical" evidence="1">
    <location>
        <begin position="87"/>
        <end position="105"/>
    </location>
</feature>
<keyword evidence="1" id="KW-1133">Transmembrane helix</keyword>
<dbReference type="EMBL" id="JABFRW010000178">
    <property type="protein sequence ID" value="NOT35183.1"/>
    <property type="molecule type" value="Genomic_DNA"/>
</dbReference>
<feature type="transmembrane region" description="Helical" evidence="1">
    <location>
        <begin position="12"/>
        <end position="31"/>
    </location>
</feature>
<feature type="transmembrane region" description="Helical" evidence="1">
    <location>
        <begin position="206"/>
        <end position="228"/>
    </location>
</feature>
<feature type="transmembrane region" description="Helical" evidence="1">
    <location>
        <begin position="290"/>
        <end position="308"/>
    </location>
</feature>
<protein>
    <recommendedName>
        <fullName evidence="4">Glycosyltransferase RgtA/B/C/D-like domain-containing protein</fullName>
    </recommendedName>
</protein>
<feature type="transmembrane region" description="Helical" evidence="1">
    <location>
        <begin position="265"/>
        <end position="283"/>
    </location>
</feature>
<organism evidence="2 3">
    <name type="scientific">Eiseniibacteriota bacterium</name>
    <dbReference type="NCBI Taxonomy" id="2212470"/>
    <lineage>
        <taxon>Bacteria</taxon>
        <taxon>Candidatus Eiseniibacteriota</taxon>
    </lineage>
</organism>
<comment type="caution">
    <text evidence="2">The sequence shown here is derived from an EMBL/GenBank/DDBJ whole genome shotgun (WGS) entry which is preliminary data.</text>
</comment>
<reference evidence="2 3" key="1">
    <citation type="submission" date="2020-04" db="EMBL/GenBank/DDBJ databases">
        <title>Metagenomic profiling of ammonia- and methane-oxidizing microorganisms in a Dutch drinking water treatment plant.</title>
        <authorList>
            <person name="Poghosyan L."/>
            <person name="Leucker S."/>
        </authorList>
    </citation>
    <scope>NUCLEOTIDE SEQUENCE [LARGE SCALE GENOMIC DNA]</scope>
    <source>
        <strain evidence="2">S-RSF-IL-03</strain>
    </source>
</reference>
<dbReference type="Proteomes" id="UP000580839">
    <property type="component" value="Unassembled WGS sequence"/>
</dbReference>
<sequence length="525" mass="57811">MIQSTSQPIQPVERAGLVLGLVLAGVLMWFVRGYITDDTFIHLQYARNLATGHGLVFNVGERVYGCTSPLWVTLLADAMLLRIDGLWFSKMAGYAATLASVGLFLQLMRRTVTNPVVRAAATVAWASHAWMIRWAMSGMETPLAVALTLAGFVAFTEGRQWGSRPVRTGTLWSLAALTRPEAGLLLLFWGSFLLIDTDTRESLRRFVAGVLPPTLIYGAWLVFARFYFGTFWPQTLAAKAAGSGDPQFVLDNLGRTLKLIAATDGAYLVILALGLVFAFKLVFAARPANAQRFLPWCWVIGLPMLYNLRGVPVLSRYALPILPVLAWLAWRVVDRWWVGDAEASSARRRTGQVLACALALGVTVQNLVVYREKVVPQVQSFSPALRTSLIRWGRWFGAYTPPGTVIAAPDIGALGYYSQRRVIDLAGLVTPEMIPALVRAPMEDAVASFAFAAFSRPDYLMDRDPEAYGLLRRSPYARALTPLGVAAIPNLGIARPTPAVYSVYRIDWAVFDSLRAARVAREEVQ</sequence>
<evidence type="ECO:0000256" key="1">
    <source>
        <dbReference type="SAM" id="Phobius"/>
    </source>
</evidence>
<dbReference type="AlphaFoldDB" id="A0A849SN11"/>
<feature type="transmembrane region" description="Helical" evidence="1">
    <location>
        <begin position="171"/>
        <end position="194"/>
    </location>
</feature>
<gene>
    <name evidence="2" type="ORF">HOP12_13635</name>
</gene>
<name>A0A849SN11_UNCEI</name>
<evidence type="ECO:0008006" key="4">
    <source>
        <dbReference type="Google" id="ProtNLM"/>
    </source>
</evidence>
<keyword evidence="1" id="KW-0812">Transmembrane</keyword>